<dbReference type="Gene3D" id="3.50.50.60">
    <property type="entry name" value="FAD/NAD(P)-binding domain"/>
    <property type="match status" value="1"/>
</dbReference>
<dbReference type="NCBIfam" id="TIGR00275">
    <property type="entry name" value="aminoacetone oxidase family FAD-binding enzyme"/>
    <property type="match status" value="1"/>
</dbReference>
<gene>
    <name evidence="6" type="ORF">HNR50_002321</name>
</gene>
<dbReference type="SUPFAM" id="SSF51905">
    <property type="entry name" value="FAD/NAD(P)-binding domain"/>
    <property type="match status" value="1"/>
</dbReference>
<proteinExistence type="predicted"/>
<protein>
    <recommendedName>
        <fullName evidence="8">Flavoprotein, HI0933 family</fullName>
    </recommendedName>
</protein>
<dbReference type="PANTHER" id="PTHR42887:SF2">
    <property type="entry name" value="OS12G0638800 PROTEIN"/>
    <property type="match status" value="1"/>
</dbReference>
<sequence>MIYDLIIVGGGAAGLFAAANVPPGKVLLLEKMETAGKKILISGGGMCNLTNCDEPDGFIQHFGARNKANFLKPSLYGFSPEMAVRWFEDRGFSLITREDGKIFPADLKALSLVNFLMKEIAIKGVEYRNNSPVSKIKQAGEFFEVVSGDKIFPSRFVLITAGGKSFPSTGSDGAAYALARSMGHRIIDPTQALASVYIDSYKYGSLSGSSLRDIQIDFFHRGEKKRYLQSRGDLLFTHNGLSGPVILNNSRFIRSGDVLDICLVPGDNREVLREELQKEWTARGGKTVKTFLKAIGLFSSLAENLLESFGINQAALCHTVGKKDRNRLFSSLLHLTLTVSGKSSFSAAMATAGGIDLGDVDRKTMESKVVPGLFFAGEILDIDGDTGGYNIQAAFSTAFTAVRTFSARREREDRPV</sequence>
<keyword evidence="3" id="KW-0274">FAD</keyword>
<evidence type="ECO:0000313" key="6">
    <source>
        <dbReference type="EMBL" id="MBB6480648.1"/>
    </source>
</evidence>
<dbReference type="Gene3D" id="1.10.8.260">
    <property type="entry name" value="HI0933 insert domain-like"/>
    <property type="match status" value="1"/>
</dbReference>
<dbReference type="Pfam" id="PF22780">
    <property type="entry name" value="HI0933_like_1st"/>
    <property type="match status" value="1"/>
</dbReference>
<dbReference type="InterPro" id="IPR057661">
    <property type="entry name" value="RsdA/BaiN/AoA(So)_Rossmann"/>
</dbReference>
<evidence type="ECO:0000313" key="7">
    <source>
        <dbReference type="Proteomes" id="UP000587760"/>
    </source>
</evidence>
<dbReference type="RefSeq" id="WP_184746919.1">
    <property type="nucleotide sequence ID" value="NZ_JACHGJ010000004.1"/>
</dbReference>
<organism evidence="6 7">
    <name type="scientific">Spirochaeta isovalerica</name>
    <dbReference type="NCBI Taxonomy" id="150"/>
    <lineage>
        <taxon>Bacteria</taxon>
        <taxon>Pseudomonadati</taxon>
        <taxon>Spirochaetota</taxon>
        <taxon>Spirochaetia</taxon>
        <taxon>Spirochaetales</taxon>
        <taxon>Spirochaetaceae</taxon>
        <taxon>Spirochaeta</taxon>
    </lineage>
</organism>
<accession>A0A841RDC8</accession>
<dbReference type="Gene3D" id="2.40.30.10">
    <property type="entry name" value="Translation factors"/>
    <property type="match status" value="1"/>
</dbReference>
<dbReference type="Pfam" id="PF03486">
    <property type="entry name" value="HI0933_like"/>
    <property type="match status" value="1"/>
</dbReference>
<dbReference type="InterPro" id="IPR036188">
    <property type="entry name" value="FAD/NAD-bd_sf"/>
</dbReference>
<dbReference type="Proteomes" id="UP000587760">
    <property type="component" value="Unassembled WGS sequence"/>
</dbReference>
<keyword evidence="7" id="KW-1185">Reference proteome</keyword>
<dbReference type="AlphaFoldDB" id="A0A841RDC8"/>
<dbReference type="PANTHER" id="PTHR42887">
    <property type="entry name" value="OS12G0638800 PROTEIN"/>
    <property type="match status" value="1"/>
</dbReference>
<dbReference type="InterPro" id="IPR004792">
    <property type="entry name" value="BaiN-like"/>
</dbReference>
<evidence type="ECO:0000256" key="1">
    <source>
        <dbReference type="ARBA" id="ARBA00001974"/>
    </source>
</evidence>
<evidence type="ECO:0008006" key="8">
    <source>
        <dbReference type="Google" id="ProtNLM"/>
    </source>
</evidence>
<reference evidence="6 7" key="1">
    <citation type="submission" date="2020-08" db="EMBL/GenBank/DDBJ databases">
        <title>Genomic Encyclopedia of Type Strains, Phase IV (KMG-IV): sequencing the most valuable type-strain genomes for metagenomic binning, comparative biology and taxonomic classification.</title>
        <authorList>
            <person name="Goeker M."/>
        </authorList>
    </citation>
    <scope>NUCLEOTIDE SEQUENCE [LARGE SCALE GENOMIC DNA]</scope>
    <source>
        <strain evidence="6 7">DSM 2461</strain>
    </source>
</reference>
<evidence type="ECO:0000259" key="4">
    <source>
        <dbReference type="Pfam" id="PF03486"/>
    </source>
</evidence>
<comment type="cofactor">
    <cofactor evidence="1">
        <name>FAD</name>
        <dbReference type="ChEBI" id="CHEBI:57692"/>
    </cofactor>
</comment>
<feature type="domain" description="RsdA/BaiN/AoA(So)-like insert" evidence="5">
    <location>
        <begin position="203"/>
        <end position="348"/>
    </location>
</feature>
<evidence type="ECO:0000256" key="3">
    <source>
        <dbReference type="ARBA" id="ARBA00022827"/>
    </source>
</evidence>
<evidence type="ECO:0000256" key="2">
    <source>
        <dbReference type="ARBA" id="ARBA00022630"/>
    </source>
</evidence>
<dbReference type="SUPFAM" id="SSF160996">
    <property type="entry name" value="HI0933 insert domain-like"/>
    <property type="match status" value="1"/>
</dbReference>
<name>A0A841RDC8_9SPIO</name>
<dbReference type="EMBL" id="JACHGJ010000004">
    <property type="protein sequence ID" value="MBB6480648.1"/>
    <property type="molecule type" value="Genomic_DNA"/>
</dbReference>
<comment type="caution">
    <text evidence="6">The sequence shown here is derived from an EMBL/GenBank/DDBJ whole genome shotgun (WGS) entry which is preliminary data.</text>
</comment>
<evidence type="ECO:0000259" key="5">
    <source>
        <dbReference type="Pfam" id="PF22780"/>
    </source>
</evidence>
<keyword evidence="2" id="KW-0285">Flavoprotein</keyword>
<feature type="domain" description="RsdA/BaiN/AoA(So)-like Rossmann fold-like" evidence="4">
    <location>
        <begin position="4"/>
        <end position="402"/>
    </location>
</feature>
<dbReference type="InterPro" id="IPR023166">
    <property type="entry name" value="BaiN-like_dom_sf"/>
</dbReference>
<dbReference type="InterPro" id="IPR055178">
    <property type="entry name" value="RsdA/BaiN/AoA(So)-like_dom"/>
</dbReference>